<feature type="transmembrane region" description="Helical" evidence="13">
    <location>
        <begin position="792"/>
        <end position="820"/>
    </location>
</feature>
<reference evidence="15 16" key="1">
    <citation type="journal article" date="2017" name="Genome Announc.">
        <title>Genome sequence of the saprophytic ascomycete Epicoccum nigrum ICMP 19927 strain isolated from New Zealand.</title>
        <authorList>
            <person name="Fokin M."/>
            <person name="Fleetwood D."/>
            <person name="Weir B.S."/>
            <person name="Villas-Boas S.G."/>
        </authorList>
    </citation>
    <scope>NUCLEOTIDE SEQUENCE [LARGE SCALE GENOMIC DNA]</scope>
    <source>
        <strain evidence="15 16">ICMP 19927</strain>
    </source>
</reference>
<keyword evidence="7 13" id="KW-0812">Transmembrane</keyword>
<evidence type="ECO:0000313" key="16">
    <source>
        <dbReference type="Proteomes" id="UP000193240"/>
    </source>
</evidence>
<keyword evidence="6 13" id="KW-0808">Transferase</keyword>
<dbReference type="PANTHER" id="PTHR23072:SF0">
    <property type="entry name" value="GPI ETHANOLAMINE PHOSPHATE TRANSFERASE 2"/>
    <property type="match status" value="1"/>
</dbReference>
<dbReference type="InterPro" id="IPR045687">
    <property type="entry name" value="PIGG/GPI7_C"/>
</dbReference>
<dbReference type="SUPFAM" id="SSF53649">
    <property type="entry name" value="Alkaline phosphatase-like"/>
    <property type="match status" value="1"/>
</dbReference>
<dbReference type="InterPro" id="IPR002591">
    <property type="entry name" value="Phosphodiest/P_Trfase"/>
</dbReference>
<comment type="function">
    <text evidence="12 13">Ethanolamine phosphate transferase involved in glycosylphosphatidylinositol-anchor biosynthesis. Transfers ethanolamine phosphate to the GPI second mannose.</text>
</comment>
<dbReference type="GO" id="GO:0006506">
    <property type="term" value="P:GPI anchor biosynthetic process"/>
    <property type="evidence" value="ECO:0007669"/>
    <property type="project" value="UniProtKB-UniPathway"/>
</dbReference>
<feature type="transmembrane region" description="Helical" evidence="13">
    <location>
        <begin position="627"/>
        <end position="647"/>
    </location>
</feature>
<dbReference type="GO" id="GO:0051267">
    <property type="term" value="F:CP2 mannose-ethanolamine phosphotransferase activity"/>
    <property type="evidence" value="ECO:0007669"/>
    <property type="project" value="TreeGrafter"/>
</dbReference>
<dbReference type="AlphaFoldDB" id="A0A1Y2LQ00"/>
<evidence type="ECO:0000256" key="5">
    <source>
        <dbReference type="ARBA" id="ARBA00022502"/>
    </source>
</evidence>
<organism evidence="15 16">
    <name type="scientific">Epicoccum nigrum</name>
    <name type="common">Soil fungus</name>
    <name type="synonym">Epicoccum purpurascens</name>
    <dbReference type="NCBI Taxonomy" id="105696"/>
    <lineage>
        <taxon>Eukaryota</taxon>
        <taxon>Fungi</taxon>
        <taxon>Dikarya</taxon>
        <taxon>Ascomycota</taxon>
        <taxon>Pezizomycotina</taxon>
        <taxon>Dothideomycetes</taxon>
        <taxon>Pleosporomycetidae</taxon>
        <taxon>Pleosporales</taxon>
        <taxon>Pleosporineae</taxon>
        <taxon>Didymellaceae</taxon>
        <taxon>Epicoccum</taxon>
    </lineage>
</organism>
<dbReference type="CDD" id="cd16024">
    <property type="entry name" value="GPI_EPT_2"/>
    <property type="match status" value="1"/>
</dbReference>
<dbReference type="InterPro" id="IPR017850">
    <property type="entry name" value="Alkaline_phosphatase_core_sf"/>
</dbReference>
<evidence type="ECO:0000313" key="15">
    <source>
        <dbReference type="EMBL" id="OSS45257.1"/>
    </source>
</evidence>
<evidence type="ECO:0000256" key="11">
    <source>
        <dbReference type="ARBA" id="ARBA00023180"/>
    </source>
</evidence>
<feature type="transmembrane region" description="Helical" evidence="13">
    <location>
        <begin position="487"/>
        <end position="506"/>
    </location>
</feature>
<evidence type="ECO:0000256" key="2">
    <source>
        <dbReference type="ARBA" id="ARBA00004687"/>
    </source>
</evidence>
<evidence type="ECO:0000256" key="1">
    <source>
        <dbReference type="ARBA" id="ARBA00004477"/>
    </source>
</evidence>
<dbReference type="Pfam" id="PF01663">
    <property type="entry name" value="Phosphodiest"/>
    <property type="match status" value="1"/>
</dbReference>
<keyword evidence="9 13" id="KW-1133">Transmembrane helix</keyword>
<dbReference type="Proteomes" id="UP000193240">
    <property type="component" value="Unassembled WGS sequence"/>
</dbReference>
<dbReference type="FunFam" id="3.40.720.10:FF:000045">
    <property type="entry name" value="GPI ethanolamine phosphate transferase 2"/>
    <property type="match status" value="1"/>
</dbReference>
<proteinExistence type="inferred from homology"/>
<feature type="transmembrane region" description="Helical" evidence="13">
    <location>
        <begin position="459"/>
        <end position="480"/>
    </location>
</feature>
<keyword evidence="8 13" id="KW-0256">Endoplasmic reticulum</keyword>
<protein>
    <recommendedName>
        <fullName evidence="4 13">GPI ethanolamine phosphate transferase 2</fullName>
    </recommendedName>
</protein>
<feature type="transmembrane region" description="Helical" evidence="13">
    <location>
        <begin position="877"/>
        <end position="900"/>
    </location>
</feature>
<feature type="transmembrane region" description="Helical" evidence="13">
    <location>
        <begin position="512"/>
        <end position="529"/>
    </location>
</feature>
<dbReference type="Pfam" id="PF19316">
    <property type="entry name" value="PIGO_PIGG"/>
    <property type="match status" value="1"/>
</dbReference>
<dbReference type="GO" id="GO:0005789">
    <property type="term" value="C:endoplasmic reticulum membrane"/>
    <property type="evidence" value="ECO:0007669"/>
    <property type="project" value="UniProtKB-SubCell"/>
</dbReference>
<accession>A0A1Y2LQ00</accession>
<dbReference type="PANTHER" id="PTHR23072">
    <property type="entry name" value="PHOSPHATIDYLINOSITOL GLYCAN-RELATED"/>
    <property type="match status" value="1"/>
</dbReference>
<dbReference type="UniPathway" id="UPA00196"/>
<comment type="pathway">
    <text evidence="2 13">Glycolipid biosynthesis; glycosylphosphatidylinositol-anchor biosynthesis.</text>
</comment>
<evidence type="ECO:0000256" key="13">
    <source>
        <dbReference type="RuleBase" id="RU367106"/>
    </source>
</evidence>
<keyword evidence="5 13" id="KW-0337">GPI-anchor biosynthesis</keyword>
<dbReference type="OMA" id="SWNQTGQ"/>
<keyword evidence="16" id="KW-1185">Reference proteome</keyword>
<dbReference type="InParanoid" id="A0A1Y2LQ00"/>
<name>A0A1Y2LQ00_EPING</name>
<keyword evidence="11" id="KW-0325">Glycoprotein</keyword>
<evidence type="ECO:0000256" key="3">
    <source>
        <dbReference type="ARBA" id="ARBA00005315"/>
    </source>
</evidence>
<dbReference type="EMBL" id="KZ107854">
    <property type="protein sequence ID" value="OSS45257.1"/>
    <property type="molecule type" value="Genomic_DNA"/>
</dbReference>
<evidence type="ECO:0000256" key="7">
    <source>
        <dbReference type="ARBA" id="ARBA00022692"/>
    </source>
</evidence>
<gene>
    <name evidence="15" type="ORF">B5807_10323</name>
</gene>
<evidence type="ECO:0000259" key="14">
    <source>
        <dbReference type="Pfam" id="PF19316"/>
    </source>
</evidence>
<comment type="similarity">
    <text evidence="3 13">Belongs to the PIGG/PIGN/PIGO family. PIGG subfamily.</text>
</comment>
<evidence type="ECO:0000256" key="12">
    <source>
        <dbReference type="ARBA" id="ARBA00056729"/>
    </source>
</evidence>
<dbReference type="InterPro" id="IPR039527">
    <property type="entry name" value="PIGG/GPI7"/>
</dbReference>
<dbReference type="Gene3D" id="3.40.720.10">
    <property type="entry name" value="Alkaline Phosphatase, subunit A"/>
    <property type="match status" value="1"/>
</dbReference>
<sequence>MAMAPRTVLLALANLLIPVAILIFATGFFPYKPFMPGLAEFEKLSINRENVENVRHLPEAPFDKLVFMVVDALRSDFVYGEESGMAFVQSLIRDGTAIPFTAHATSPTITMPRVKAITTGSIPSFLDVILNFAESDTTSTLATQDTWLAQIKAKRFGDKQGKLVMYGDDTWLKLFPDFFERADGTSSFFVSDFTEVDNNVTRHVPNELLNDDWNAMIMHYLGLDHIGHKAGPKSPNMVPKQKEMDDIARDIYTAIENEDHLANTLFVMCGDHGMNEGGNHGGSSPGETSPALVFMSPKLAKITKRRAKAQSPTRPKTEGEFDYYRTIEQSDIAPTLAGLLGFPVPRNNLGVFLDDFMAFWDNDADRNQLLYRNARQIKRIVEATYLSQNFQQKVASSGSEVSQCDDLDSGDKLACRWGNAVASMAQEDDSLKQIHLNKFMHDAQNIMSNAASNYDVPRLFLGTALALIVCILSFFTLPAMRPTSDGLYYFLTLTLYAVLMFASSYVEEEHNFWYWVTSGWFFYLFIYNVRNKRTIKWAPYSAIMALAIHRVIRRWNQTGQKFAGADDIVTSGVFHGNNSILLWILIGATYLDVTNRISKHIARNVVGLDNPLYRKVADPQPFDRHLIAGRLVSLPLVGTAFMFKLAFTAKDAPELTYGITTSLMAWVEEMELVGLARMVFAGIALIFVWIIIAEYGRSARRVQYSAEGRGDLATSFFDLFTLFLLTQTKAQNIPLYLLFRFQMTFLTRLALTPTQSTLTSLLLGQTSFFALGLNNSISSIDLSNAYNGVSDYNILAVGLLVFLSNWAGPAYWSLAGVLLLNSNKWDSARESAKRAELTEKPKRSWVQQEHAFLHKQAKSDAPPAQEARSSAAWGGHVALLTLFTGVMLASVMASCTALRTHLFIWTVFSPKYLFAMAWGTAWHLGVTMGLGGLVQWFGRW</sequence>
<dbReference type="STRING" id="105696.A0A1Y2LQ00"/>
<evidence type="ECO:0000256" key="8">
    <source>
        <dbReference type="ARBA" id="ARBA00022824"/>
    </source>
</evidence>
<dbReference type="FunCoup" id="A0A1Y2LQ00">
    <property type="interactions" value="462"/>
</dbReference>
<evidence type="ECO:0000256" key="4">
    <source>
        <dbReference type="ARBA" id="ARBA00020830"/>
    </source>
</evidence>
<evidence type="ECO:0000256" key="9">
    <source>
        <dbReference type="ARBA" id="ARBA00022989"/>
    </source>
</evidence>
<dbReference type="InterPro" id="IPR037674">
    <property type="entry name" value="PIG-G_N"/>
</dbReference>
<evidence type="ECO:0000256" key="10">
    <source>
        <dbReference type="ARBA" id="ARBA00023136"/>
    </source>
</evidence>
<comment type="subcellular location">
    <subcellularLocation>
        <location evidence="1 13">Endoplasmic reticulum membrane</location>
        <topology evidence="1 13">Multi-pass membrane protein</topology>
    </subcellularLocation>
</comment>
<feature type="transmembrane region" description="Helical" evidence="13">
    <location>
        <begin position="672"/>
        <end position="692"/>
    </location>
</feature>
<keyword evidence="10 13" id="KW-0472">Membrane</keyword>
<evidence type="ECO:0000256" key="6">
    <source>
        <dbReference type="ARBA" id="ARBA00022679"/>
    </source>
</evidence>
<feature type="transmembrane region" description="Helical" evidence="13">
    <location>
        <begin position="912"/>
        <end position="937"/>
    </location>
</feature>
<feature type="domain" description="GPI ethanolamine phosphate transferase 2 C-terminal" evidence="14">
    <location>
        <begin position="451"/>
        <end position="939"/>
    </location>
</feature>